<evidence type="ECO:0000313" key="2">
    <source>
        <dbReference type="Proteomes" id="UP000308444"/>
    </source>
</evidence>
<accession>A0A9X9ADT1</accession>
<comment type="caution">
    <text evidence="1">The sequence shown here is derived from an EMBL/GenBank/DDBJ whole genome shotgun (WGS) entry which is preliminary data.</text>
</comment>
<feature type="non-terminal residue" evidence="1">
    <location>
        <position position="1"/>
    </location>
</feature>
<name>A0A9X9ADT1_BACCE</name>
<dbReference type="EMBL" id="SZOH01000235">
    <property type="protein sequence ID" value="TKJ07165.1"/>
    <property type="molecule type" value="Genomic_DNA"/>
</dbReference>
<evidence type="ECO:0000313" key="1">
    <source>
        <dbReference type="EMBL" id="TKJ07165.1"/>
    </source>
</evidence>
<reference evidence="1 2" key="1">
    <citation type="journal article" date="2019" name="Environ. Microbiol.">
        <title>An active ?-lactamase is a part of an orchestrated cell wall stress resistance network of Bacillus subtilis and related rhizosphere species.</title>
        <authorList>
            <person name="Bucher T."/>
            <person name="Keren-Paz A."/>
            <person name="Hausser J."/>
            <person name="Olender T."/>
            <person name="Cytryn E."/>
            <person name="Kolodkin-Gal I."/>
        </authorList>
    </citation>
    <scope>NUCLEOTIDE SEQUENCE [LARGE SCALE GENOMIC DNA]</scope>
    <source>
        <strain evidence="1 2">I32</strain>
    </source>
</reference>
<protein>
    <submittedName>
        <fullName evidence="1">LysR family transcriptional regulator</fullName>
    </submittedName>
</protein>
<organism evidence="1 2">
    <name type="scientific">Bacillus cereus</name>
    <dbReference type="NCBI Taxonomy" id="1396"/>
    <lineage>
        <taxon>Bacteria</taxon>
        <taxon>Bacillati</taxon>
        <taxon>Bacillota</taxon>
        <taxon>Bacilli</taxon>
        <taxon>Bacillales</taxon>
        <taxon>Bacillaceae</taxon>
        <taxon>Bacillus</taxon>
        <taxon>Bacillus cereus group</taxon>
    </lineage>
</organism>
<proteinExistence type="predicted"/>
<dbReference type="AlphaFoldDB" id="A0A9X9ADT1"/>
<gene>
    <name evidence="1" type="ORF">FC695_04325</name>
</gene>
<dbReference type="Proteomes" id="UP000308444">
    <property type="component" value="Unassembled WGS sequence"/>
</dbReference>
<sequence>KELHLENTISPIYTQIAWHKDKWMTVPLRQFIDVTREFFVTD</sequence>